<keyword evidence="4" id="KW-0539">Nucleus</keyword>
<accession>A0A6A6DP20</accession>
<feature type="region of interest" description="Disordered" evidence="6">
    <location>
        <begin position="31"/>
        <end position="50"/>
    </location>
</feature>
<dbReference type="SMART" id="SM00338">
    <property type="entry name" value="BRLZ"/>
    <property type="match status" value="1"/>
</dbReference>
<feature type="compositionally biased region" description="Basic and acidic residues" evidence="6">
    <location>
        <begin position="308"/>
        <end position="322"/>
    </location>
</feature>
<feature type="compositionally biased region" description="Polar residues" evidence="6">
    <location>
        <begin position="99"/>
        <end position="121"/>
    </location>
</feature>
<dbReference type="GO" id="GO:0003700">
    <property type="term" value="F:DNA-binding transcription factor activity"/>
    <property type="evidence" value="ECO:0007669"/>
    <property type="project" value="InterPro"/>
</dbReference>
<dbReference type="PANTHER" id="PTHR19304">
    <property type="entry name" value="CYCLIC-AMP RESPONSE ELEMENT BINDING PROTEIN"/>
    <property type="match status" value="1"/>
</dbReference>
<evidence type="ECO:0000256" key="4">
    <source>
        <dbReference type="ARBA" id="ARBA00023242"/>
    </source>
</evidence>
<dbReference type="InterPro" id="IPR051027">
    <property type="entry name" value="bZIP_transcription_factors"/>
</dbReference>
<evidence type="ECO:0000313" key="9">
    <source>
        <dbReference type="Proteomes" id="UP000800200"/>
    </source>
</evidence>
<dbReference type="SUPFAM" id="SSF57959">
    <property type="entry name" value="Leucine zipper domain"/>
    <property type="match status" value="1"/>
</dbReference>
<dbReference type="OrthoDB" id="295274at2759"/>
<dbReference type="CDD" id="cd14687">
    <property type="entry name" value="bZIP_ATF2"/>
    <property type="match status" value="1"/>
</dbReference>
<keyword evidence="9" id="KW-1185">Reference proteome</keyword>
<sequence length="329" mass="36831">MDSIASPFDWANSAFLVLDEANLDSALDKWPSYENLDTPAPHQSFTIPPALLSQASVERYGQITPPDELSPAEPRRDSGFRESSIPLEQLHNEALWPSDQAQSLGFSAAQSEPLSHAQETSEPALKRRRTSNVNPASQKQALATAPRPTTDNSQPQKRKRGRPKANPLPQTSPEFADDGFGGASITSTRQSHLEKNRVAAHKCRQRKKEFIHSLETRAREYTTRNRQLKESVALLREELLYLKNEVLRHADCGFWAVDEYLAKCAGDLLGREGESAFRRSLSQTHSPTMSTLLKEKEQEESSPASQTEESKEDFGGLELLKDFDDEDDE</sequence>
<keyword evidence="3" id="KW-0804">Transcription</keyword>
<dbReference type="GO" id="GO:0005634">
    <property type="term" value="C:nucleus"/>
    <property type="evidence" value="ECO:0007669"/>
    <property type="project" value="UniProtKB-SubCell"/>
</dbReference>
<comment type="subcellular location">
    <subcellularLocation>
        <location evidence="1">Nucleus</location>
    </subcellularLocation>
</comment>
<evidence type="ECO:0000256" key="5">
    <source>
        <dbReference type="SAM" id="Coils"/>
    </source>
</evidence>
<dbReference type="InterPro" id="IPR004827">
    <property type="entry name" value="bZIP"/>
</dbReference>
<evidence type="ECO:0000259" key="7">
    <source>
        <dbReference type="PROSITE" id="PS50217"/>
    </source>
</evidence>
<reference evidence="8" key="1">
    <citation type="journal article" date="2020" name="Stud. Mycol.">
        <title>101 Dothideomycetes genomes: a test case for predicting lifestyles and emergence of pathogens.</title>
        <authorList>
            <person name="Haridas S."/>
            <person name="Albert R."/>
            <person name="Binder M."/>
            <person name="Bloem J."/>
            <person name="Labutti K."/>
            <person name="Salamov A."/>
            <person name="Andreopoulos B."/>
            <person name="Baker S."/>
            <person name="Barry K."/>
            <person name="Bills G."/>
            <person name="Bluhm B."/>
            <person name="Cannon C."/>
            <person name="Castanera R."/>
            <person name="Culley D."/>
            <person name="Daum C."/>
            <person name="Ezra D."/>
            <person name="Gonzalez J."/>
            <person name="Henrissat B."/>
            <person name="Kuo A."/>
            <person name="Liang C."/>
            <person name="Lipzen A."/>
            <person name="Lutzoni F."/>
            <person name="Magnuson J."/>
            <person name="Mondo S."/>
            <person name="Nolan M."/>
            <person name="Ohm R."/>
            <person name="Pangilinan J."/>
            <person name="Park H.-J."/>
            <person name="Ramirez L."/>
            <person name="Alfaro M."/>
            <person name="Sun H."/>
            <person name="Tritt A."/>
            <person name="Yoshinaga Y."/>
            <person name="Zwiers L.-H."/>
            <person name="Turgeon B."/>
            <person name="Goodwin S."/>
            <person name="Spatafora J."/>
            <person name="Crous P."/>
            <person name="Grigoriev I."/>
        </authorList>
    </citation>
    <scope>NUCLEOTIDE SEQUENCE</scope>
    <source>
        <strain evidence="8">CBS 207.26</strain>
    </source>
</reference>
<evidence type="ECO:0000256" key="2">
    <source>
        <dbReference type="ARBA" id="ARBA00023015"/>
    </source>
</evidence>
<keyword evidence="2" id="KW-0805">Transcription regulation</keyword>
<evidence type="ECO:0000256" key="6">
    <source>
        <dbReference type="SAM" id="MobiDB-lite"/>
    </source>
</evidence>
<evidence type="ECO:0000256" key="1">
    <source>
        <dbReference type="ARBA" id="ARBA00004123"/>
    </source>
</evidence>
<dbReference type="InterPro" id="IPR046347">
    <property type="entry name" value="bZIP_sf"/>
</dbReference>
<evidence type="ECO:0000256" key="3">
    <source>
        <dbReference type="ARBA" id="ARBA00023163"/>
    </source>
</evidence>
<feature type="compositionally biased region" description="Polar residues" evidence="6">
    <location>
        <begin position="280"/>
        <end position="291"/>
    </location>
</feature>
<dbReference type="Pfam" id="PF00170">
    <property type="entry name" value="bZIP_1"/>
    <property type="match status" value="1"/>
</dbReference>
<keyword evidence="5" id="KW-0175">Coiled coil</keyword>
<feature type="region of interest" description="Disordered" evidence="6">
    <location>
        <begin position="278"/>
        <end position="329"/>
    </location>
</feature>
<dbReference type="EMBL" id="ML994667">
    <property type="protein sequence ID" value="KAF2179386.1"/>
    <property type="molecule type" value="Genomic_DNA"/>
</dbReference>
<name>A0A6A6DP20_9PEZI</name>
<dbReference type="Gene3D" id="1.20.5.170">
    <property type="match status" value="1"/>
</dbReference>
<dbReference type="PROSITE" id="PS50217">
    <property type="entry name" value="BZIP"/>
    <property type="match status" value="1"/>
</dbReference>
<organism evidence="8 9">
    <name type="scientific">Zopfia rhizophila CBS 207.26</name>
    <dbReference type="NCBI Taxonomy" id="1314779"/>
    <lineage>
        <taxon>Eukaryota</taxon>
        <taxon>Fungi</taxon>
        <taxon>Dikarya</taxon>
        <taxon>Ascomycota</taxon>
        <taxon>Pezizomycotina</taxon>
        <taxon>Dothideomycetes</taxon>
        <taxon>Dothideomycetes incertae sedis</taxon>
        <taxon>Zopfiaceae</taxon>
        <taxon>Zopfia</taxon>
    </lineage>
</organism>
<evidence type="ECO:0000313" key="8">
    <source>
        <dbReference type="EMBL" id="KAF2179386.1"/>
    </source>
</evidence>
<dbReference type="Proteomes" id="UP000800200">
    <property type="component" value="Unassembled WGS sequence"/>
</dbReference>
<protein>
    <recommendedName>
        <fullName evidence="7">BZIP domain-containing protein</fullName>
    </recommendedName>
</protein>
<feature type="region of interest" description="Disordered" evidence="6">
    <location>
        <begin position="56"/>
        <end position="205"/>
    </location>
</feature>
<feature type="compositionally biased region" description="Polar residues" evidence="6">
    <location>
        <begin position="131"/>
        <end position="155"/>
    </location>
</feature>
<gene>
    <name evidence="8" type="ORF">K469DRAFT_716391</name>
</gene>
<dbReference type="AlphaFoldDB" id="A0A6A6DP20"/>
<feature type="domain" description="BZIP" evidence="7">
    <location>
        <begin position="186"/>
        <end position="249"/>
    </location>
</feature>
<proteinExistence type="predicted"/>
<feature type="coiled-coil region" evidence="5">
    <location>
        <begin position="211"/>
        <end position="245"/>
    </location>
</feature>